<reference evidence="4" key="1">
    <citation type="journal article" date="2014" name="Front. Microbiol.">
        <title>High frequency of phylogenetically diverse reductive dehalogenase-homologous genes in deep subseafloor sedimentary metagenomes.</title>
        <authorList>
            <person name="Kawai M."/>
            <person name="Futagami T."/>
            <person name="Toyoda A."/>
            <person name="Takaki Y."/>
            <person name="Nishi S."/>
            <person name="Hori S."/>
            <person name="Arai W."/>
            <person name="Tsubouchi T."/>
            <person name="Morono Y."/>
            <person name="Uchiyama I."/>
            <person name="Ito T."/>
            <person name="Fujiyama A."/>
            <person name="Inagaki F."/>
            <person name="Takami H."/>
        </authorList>
    </citation>
    <scope>NUCLEOTIDE SEQUENCE</scope>
    <source>
        <strain evidence="4">Expedition CK06-06</strain>
    </source>
</reference>
<dbReference type="InterPro" id="IPR036162">
    <property type="entry name" value="Resolvase-like_N_sf"/>
</dbReference>
<feature type="non-terminal residue" evidence="4">
    <location>
        <position position="91"/>
    </location>
</feature>
<dbReference type="InterPro" id="IPR050639">
    <property type="entry name" value="SSR_resolvase"/>
</dbReference>
<name>X0XMM4_9ZZZZ</name>
<comment type="caution">
    <text evidence="4">The sequence shown here is derived from an EMBL/GenBank/DDBJ whole genome shotgun (WGS) entry which is preliminary data.</text>
</comment>
<evidence type="ECO:0000313" key="4">
    <source>
        <dbReference type="EMBL" id="GAG44429.1"/>
    </source>
</evidence>
<dbReference type="GO" id="GO:0003677">
    <property type="term" value="F:DNA binding"/>
    <property type="evidence" value="ECO:0007669"/>
    <property type="project" value="UniProtKB-KW"/>
</dbReference>
<dbReference type="InterPro" id="IPR006119">
    <property type="entry name" value="Resolv_N"/>
</dbReference>
<sequence length="91" mass="9762">MKAIGYIRCSTHEQADSGLGLDAQATRIRAYLALKGMGPTDIITDAGVSGGKPLAKREGGQRLLATLKQRKASAVVMMKLDRGFRDARDCL</sequence>
<dbReference type="Gene3D" id="3.40.50.1390">
    <property type="entry name" value="Resolvase, N-terminal catalytic domain"/>
    <property type="match status" value="1"/>
</dbReference>
<keyword evidence="2" id="KW-0233">DNA recombination</keyword>
<proteinExistence type="predicted"/>
<evidence type="ECO:0000256" key="1">
    <source>
        <dbReference type="ARBA" id="ARBA00023125"/>
    </source>
</evidence>
<organism evidence="4">
    <name type="scientific">marine sediment metagenome</name>
    <dbReference type="NCBI Taxonomy" id="412755"/>
    <lineage>
        <taxon>unclassified sequences</taxon>
        <taxon>metagenomes</taxon>
        <taxon>ecological metagenomes</taxon>
    </lineage>
</organism>
<protein>
    <recommendedName>
        <fullName evidence="3">Resolvase/invertase-type recombinase catalytic domain-containing protein</fullName>
    </recommendedName>
</protein>
<gene>
    <name evidence="4" type="ORF">S01H1_81686</name>
</gene>
<evidence type="ECO:0000259" key="3">
    <source>
        <dbReference type="PROSITE" id="PS51736"/>
    </source>
</evidence>
<keyword evidence="1" id="KW-0238">DNA-binding</keyword>
<dbReference type="GO" id="GO:0000150">
    <property type="term" value="F:DNA strand exchange activity"/>
    <property type="evidence" value="ECO:0007669"/>
    <property type="project" value="InterPro"/>
</dbReference>
<dbReference type="CDD" id="cd00338">
    <property type="entry name" value="Ser_Recombinase"/>
    <property type="match status" value="1"/>
</dbReference>
<dbReference type="Pfam" id="PF00239">
    <property type="entry name" value="Resolvase"/>
    <property type="match status" value="1"/>
</dbReference>
<dbReference type="PROSITE" id="PS51736">
    <property type="entry name" value="RECOMBINASES_3"/>
    <property type="match status" value="1"/>
</dbReference>
<dbReference type="PANTHER" id="PTHR30461">
    <property type="entry name" value="DNA-INVERTASE FROM LAMBDOID PROPHAGE"/>
    <property type="match status" value="1"/>
</dbReference>
<accession>X0XMM4</accession>
<evidence type="ECO:0000256" key="2">
    <source>
        <dbReference type="ARBA" id="ARBA00023172"/>
    </source>
</evidence>
<dbReference type="SMART" id="SM00857">
    <property type="entry name" value="Resolvase"/>
    <property type="match status" value="1"/>
</dbReference>
<dbReference type="SUPFAM" id="SSF53041">
    <property type="entry name" value="Resolvase-like"/>
    <property type="match status" value="1"/>
</dbReference>
<dbReference type="PANTHER" id="PTHR30461:SF2">
    <property type="entry name" value="SERINE RECOMBINASE PINE-RELATED"/>
    <property type="match status" value="1"/>
</dbReference>
<feature type="domain" description="Resolvase/invertase-type recombinase catalytic" evidence="3">
    <location>
        <begin position="2"/>
        <end position="91"/>
    </location>
</feature>
<dbReference type="EMBL" id="BARS01055308">
    <property type="protein sequence ID" value="GAG44429.1"/>
    <property type="molecule type" value="Genomic_DNA"/>
</dbReference>
<dbReference type="AlphaFoldDB" id="X0XMM4"/>